<evidence type="ECO:0000313" key="2">
    <source>
        <dbReference type="Proteomes" id="UP000094569"/>
    </source>
</evidence>
<organism evidence="1 2">
    <name type="scientific">Aspergillus cristatus</name>
    <name type="common">Chinese Fuzhuan brick tea-fermentation fungus</name>
    <name type="synonym">Eurotium cristatum</name>
    <dbReference type="NCBI Taxonomy" id="573508"/>
    <lineage>
        <taxon>Eukaryota</taxon>
        <taxon>Fungi</taxon>
        <taxon>Dikarya</taxon>
        <taxon>Ascomycota</taxon>
        <taxon>Pezizomycotina</taxon>
        <taxon>Eurotiomycetes</taxon>
        <taxon>Eurotiomycetidae</taxon>
        <taxon>Eurotiales</taxon>
        <taxon>Aspergillaceae</taxon>
        <taxon>Aspergillus</taxon>
        <taxon>Aspergillus subgen. Aspergillus</taxon>
    </lineage>
</organism>
<sequence>MHRQPQSSYSSDQNAASSVYSRCTGIIASIVKQPSSVYTQQQHSQRTLPKVPEVNRVDNIIRRYHGSTMALETMRSRLQATKTQTTGPPQERCKELEKELDWHEHENQFYGTCYKLYQELHAQVVDVVQRLILQFHFEPESTPAGDPFLGDAIRQLHAAVNSSQANEANTEAEWKRYWGIPIDTRASGAWI</sequence>
<keyword evidence="2" id="KW-1185">Reference proteome</keyword>
<name>A0A1E3BTP9_ASPCR</name>
<dbReference type="OrthoDB" id="4463754at2759"/>
<accession>A0A1E3BTP9</accession>
<comment type="caution">
    <text evidence="1">The sequence shown here is derived from an EMBL/GenBank/DDBJ whole genome shotgun (WGS) entry which is preliminary data.</text>
</comment>
<dbReference type="AlphaFoldDB" id="A0A1E3BTP9"/>
<evidence type="ECO:0000313" key="1">
    <source>
        <dbReference type="EMBL" id="ODM24141.1"/>
    </source>
</evidence>
<protein>
    <submittedName>
        <fullName evidence="1">Uncharacterized protein</fullName>
    </submittedName>
</protein>
<reference evidence="1 2" key="1">
    <citation type="journal article" date="2016" name="BMC Genomics">
        <title>Comparative genomic and transcriptomic analyses of the Fuzhuan brick tea-fermentation fungus Aspergillus cristatus.</title>
        <authorList>
            <person name="Ge Y."/>
            <person name="Wang Y."/>
            <person name="Liu Y."/>
            <person name="Tan Y."/>
            <person name="Ren X."/>
            <person name="Zhang X."/>
            <person name="Hyde K.D."/>
            <person name="Liu Y."/>
            <person name="Liu Z."/>
        </authorList>
    </citation>
    <scope>NUCLEOTIDE SEQUENCE [LARGE SCALE GENOMIC DNA]</scope>
    <source>
        <strain evidence="1 2">GZAAS20.1005</strain>
    </source>
</reference>
<dbReference type="Proteomes" id="UP000094569">
    <property type="component" value="Unassembled WGS sequence"/>
</dbReference>
<gene>
    <name evidence="1" type="ORF">SI65_01731</name>
</gene>
<proteinExistence type="predicted"/>
<dbReference type="VEuPathDB" id="FungiDB:SI65_01731"/>
<dbReference type="EMBL" id="JXNT01000001">
    <property type="protein sequence ID" value="ODM24141.1"/>
    <property type="molecule type" value="Genomic_DNA"/>
</dbReference>